<feature type="compositionally biased region" description="Basic residues" evidence="1">
    <location>
        <begin position="153"/>
        <end position="167"/>
    </location>
</feature>
<feature type="region of interest" description="Disordered" evidence="1">
    <location>
        <begin position="223"/>
        <end position="242"/>
    </location>
</feature>
<evidence type="ECO:0000256" key="1">
    <source>
        <dbReference type="SAM" id="MobiDB-lite"/>
    </source>
</evidence>
<gene>
    <name evidence="2" type="ORF">K469DRAFT_683295</name>
</gene>
<dbReference type="EMBL" id="ML994620">
    <property type="protein sequence ID" value="KAF2189951.1"/>
    <property type="molecule type" value="Genomic_DNA"/>
</dbReference>
<evidence type="ECO:0000313" key="2">
    <source>
        <dbReference type="EMBL" id="KAF2189951.1"/>
    </source>
</evidence>
<feature type="region of interest" description="Disordered" evidence="1">
    <location>
        <begin position="130"/>
        <end position="188"/>
    </location>
</feature>
<dbReference type="Proteomes" id="UP000800200">
    <property type="component" value="Unassembled WGS sequence"/>
</dbReference>
<reference evidence="2" key="1">
    <citation type="journal article" date="2020" name="Stud. Mycol.">
        <title>101 Dothideomycetes genomes: a test case for predicting lifestyles and emergence of pathogens.</title>
        <authorList>
            <person name="Haridas S."/>
            <person name="Albert R."/>
            <person name="Binder M."/>
            <person name="Bloem J."/>
            <person name="Labutti K."/>
            <person name="Salamov A."/>
            <person name="Andreopoulos B."/>
            <person name="Baker S."/>
            <person name="Barry K."/>
            <person name="Bills G."/>
            <person name="Bluhm B."/>
            <person name="Cannon C."/>
            <person name="Castanera R."/>
            <person name="Culley D."/>
            <person name="Daum C."/>
            <person name="Ezra D."/>
            <person name="Gonzalez J."/>
            <person name="Henrissat B."/>
            <person name="Kuo A."/>
            <person name="Liang C."/>
            <person name="Lipzen A."/>
            <person name="Lutzoni F."/>
            <person name="Magnuson J."/>
            <person name="Mondo S."/>
            <person name="Nolan M."/>
            <person name="Ohm R."/>
            <person name="Pangilinan J."/>
            <person name="Park H.-J."/>
            <person name="Ramirez L."/>
            <person name="Alfaro M."/>
            <person name="Sun H."/>
            <person name="Tritt A."/>
            <person name="Yoshinaga Y."/>
            <person name="Zwiers L.-H."/>
            <person name="Turgeon B."/>
            <person name="Goodwin S."/>
            <person name="Spatafora J."/>
            <person name="Crous P."/>
            <person name="Grigoriev I."/>
        </authorList>
    </citation>
    <scope>NUCLEOTIDE SEQUENCE</scope>
    <source>
        <strain evidence="2">CBS 207.26</strain>
    </source>
</reference>
<dbReference type="AlphaFoldDB" id="A0A6A6EDL7"/>
<evidence type="ECO:0000313" key="3">
    <source>
        <dbReference type="Proteomes" id="UP000800200"/>
    </source>
</evidence>
<feature type="compositionally biased region" description="Basic and acidic residues" evidence="1">
    <location>
        <begin position="175"/>
        <end position="186"/>
    </location>
</feature>
<organism evidence="2 3">
    <name type="scientific">Zopfia rhizophila CBS 207.26</name>
    <dbReference type="NCBI Taxonomy" id="1314779"/>
    <lineage>
        <taxon>Eukaryota</taxon>
        <taxon>Fungi</taxon>
        <taxon>Dikarya</taxon>
        <taxon>Ascomycota</taxon>
        <taxon>Pezizomycotina</taxon>
        <taxon>Dothideomycetes</taxon>
        <taxon>Dothideomycetes incertae sedis</taxon>
        <taxon>Zopfiaceae</taxon>
        <taxon>Zopfia</taxon>
    </lineage>
</organism>
<sequence>MSGGRDGQRARWCTSWTIVGIPRVYVVNDKHPTNFSAASLQDSDDSHHSRCRAFPTTRASLRLLIVCDERVEIECHHADAFHAVVDPDTVLCTSVLLLLVVRTSTIGRTCCVQVWEYVHRQRGEGAGETKRRCVRGPRDAQSTEAGVNDVRRMARARGGTKRRRIRGPRASQRNEAAEGRESRASEDAAVVVQGGEHVGEMANPGRIDNAALAELMGRTDARDRLSEHRRTSMKKRGRGAKLNEGAFEGREICSQVKLRRAISHNRSE</sequence>
<name>A0A6A6EDL7_9PEZI</name>
<proteinExistence type="predicted"/>
<accession>A0A6A6EDL7</accession>
<protein>
    <submittedName>
        <fullName evidence="2">Uncharacterized protein</fullName>
    </submittedName>
</protein>
<keyword evidence="3" id="KW-1185">Reference proteome</keyword>